<dbReference type="InterPro" id="IPR029014">
    <property type="entry name" value="NiFe-Hase_large"/>
</dbReference>
<accession>A0A382UHQ1</accession>
<dbReference type="Pfam" id="PF00346">
    <property type="entry name" value="Complex1_49kDa"/>
    <property type="match status" value="1"/>
</dbReference>
<evidence type="ECO:0000259" key="1">
    <source>
        <dbReference type="Pfam" id="PF00346"/>
    </source>
</evidence>
<dbReference type="GO" id="GO:0005739">
    <property type="term" value="C:mitochondrion"/>
    <property type="evidence" value="ECO:0007669"/>
    <property type="project" value="GOC"/>
</dbReference>
<gene>
    <name evidence="2" type="ORF">METZ01_LOCUS386594</name>
</gene>
<dbReference type="NCBIfam" id="NF004739">
    <property type="entry name" value="PRK06075.1"/>
    <property type="match status" value="1"/>
</dbReference>
<protein>
    <recommendedName>
        <fullName evidence="1">NADH-quinone oxidoreductase subunit D domain-containing protein</fullName>
    </recommendedName>
</protein>
<evidence type="ECO:0000313" key="2">
    <source>
        <dbReference type="EMBL" id="SVD33740.1"/>
    </source>
</evidence>
<feature type="non-terminal residue" evidence="2">
    <location>
        <position position="293"/>
    </location>
</feature>
<feature type="domain" description="NADH-quinone oxidoreductase subunit D" evidence="1">
    <location>
        <begin position="35"/>
        <end position="293"/>
    </location>
</feature>
<dbReference type="PANTHER" id="PTHR11993">
    <property type="entry name" value="NADH-UBIQUINONE OXIDOREDUCTASE 49 KDA SUBUNIT"/>
    <property type="match status" value="1"/>
</dbReference>
<dbReference type="SUPFAM" id="SSF56762">
    <property type="entry name" value="HydB/Nqo4-like"/>
    <property type="match status" value="1"/>
</dbReference>
<dbReference type="GO" id="GO:0006120">
    <property type="term" value="P:mitochondrial electron transport, NADH to ubiquinone"/>
    <property type="evidence" value="ECO:0007669"/>
    <property type="project" value="TreeGrafter"/>
</dbReference>
<organism evidence="2">
    <name type="scientific">marine metagenome</name>
    <dbReference type="NCBI Taxonomy" id="408172"/>
    <lineage>
        <taxon>unclassified sequences</taxon>
        <taxon>metagenomes</taxon>
        <taxon>ecological metagenomes</taxon>
    </lineage>
</organism>
<proteinExistence type="predicted"/>
<dbReference type="InterPro" id="IPR001135">
    <property type="entry name" value="NADH_Q_OxRdtase_suD"/>
</dbReference>
<dbReference type="PANTHER" id="PTHR11993:SF10">
    <property type="entry name" value="NADH DEHYDROGENASE [UBIQUINONE] IRON-SULFUR PROTEIN 2, MITOCHONDRIAL"/>
    <property type="match status" value="1"/>
</dbReference>
<dbReference type="EMBL" id="UINC01144310">
    <property type="protein sequence ID" value="SVD33740.1"/>
    <property type="molecule type" value="Genomic_DNA"/>
</dbReference>
<dbReference type="InterPro" id="IPR022885">
    <property type="entry name" value="NDH1_su_D/H"/>
</dbReference>
<dbReference type="Gene3D" id="1.10.645.10">
    <property type="entry name" value="Cytochrome-c3 Hydrogenase, chain B"/>
    <property type="match status" value="1"/>
</dbReference>
<dbReference type="GO" id="GO:0016651">
    <property type="term" value="F:oxidoreductase activity, acting on NAD(P)H"/>
    <property type="evidence" value="ECO:0007669"/>
    <property type="project" value="InterPro"/>
</dbReference>
<reference evidence="2" key="1">
    <citation type="submission" date="2018-05" db="EMBL/GenBank/DDBJ databases">
        <authorList>
            <person name="Lanie J.A."/>
            <person name="Ng W.-L."/>
            <person name="Kazmierczak K.M."/>
            <person name="Andrzejewski T.M."/>
            <person name="Davidsen T.M."/>
            <person name="Wayne K.J."/>
            <person name="Tettelin H."/>
            <person name="Glass J.I."/>
            <person name="Rusch D."/>
            <person name="Podicherti R."/>
            <person name="Tsui H.-C.T."/>
            <person name="Winkler M.E."/>
        </authorList>
    </citation>
    <scope>NUCLEOTIDE SEQUENCE</scope>
</reference>
<name>A0A382UHQ1_9ZZZZ</name>
<dbReference type="GO" id="GO:0048038">
    <property type="term" value="F:quinone binding"/>
    <property type="evidence" value="ECO:0007669"/>
    <property type="project" value="InterPro"/>
</dbReference>
<sequence length="293" mass="33190">MGCEVPLRGQYIRVLFAELTRIMNHTFQLSAHALDVGAMTPFLWMFEERESMFEFYEGVSGARMHACYIRPGGVAQDMPAGMAEDLMAFVERMPKLIDEVEAVLTENRIWKQRTVDIGIVSAEQAMDWGFSGPMLRGSGVAWDLRKAQPYDVYDRMDFDIPIGKNGDCYDRYLVRIVEMRQSLRIIRQCLEEMTEGPVKSIDRKISPPPRAEMKTSMEALIHHFKLFTEGYCIPEGEAYASVEAPKGEFGVYLISDGANKPYRLKLRAPGFAHLSAMDEMVNGHMLADVVAVI</sequence>
<dbReference type="AlphaFoldDB" id="A0A382UHQ1"/>
<dbReference type="GO" id="GO:0051287">
    <property type="term" value="F:NAD binding"/>
    <property type="evidence" value="ECO:0007669"/>
    <property type="project" value="InterPro"/>
</dbReference>